<dbReference type="EMBL" id="GADI01005938">
    <property type="protein sequence ID" value="JAA67870.1"/>
    <property type="molecule type" value="mRNA"/>
</dbReference>
<protein>
    <submittedName>
        <fullName evidence="1">Putative low density lipid receptor-related protein</fullName>
    </submittedName>
</protein>
<reference evidence="1" key="1">
    <citation type="submission" date="2012-12" db="EMBL/GenBank/DDBJ databases">
        <title>Identification and characterization of a phenylalanine ammonia-lyase gene family in Isatis indigotica Fort.</title>
        <authorList>
            <person name="Liu Q."/>
            <person name="Chen J."/>
            <person name="Zhou X."/>
            <person name="Di P."/>
            <person name="Xiao Y."/>
            <person name="Xuan H."/>
            <person name="Zhang L."/>
            <person name="Chen W."/>
        </authorList>
    </citation>
    <scope>NUCLEOTIDE SEQUENCE</scope>
    <source>
        <tissue evidence="1">Salivary gland</tissue>
    </source>
</reference>
<keyword evidence="1" id="KW-0675">Receptor</keyword>
<organism evidence="1">
    <name type="scientific">Ixodes ricinus</name>
    <name type="common">Common tick</name>
    <name type="synonym">Acarus ricinus</name>
    <dbReference type="NCBI Taxonomy" id="34613"/>
    <lineage>
        <taxon>Eukaryota</taxon>
        <taxon>Metazoa</taxon>
        <taxon>Ecdysozoa</taxon>
        <taxon>Arthropoda</taxon>
        <taxon>Chelicerata</taxon>
        <taxon>Arachnida</taxon>
        <taxon>Acari</taxon>
        <taxon>Parasitiformes</taxon>
        <taxon>Ixodida</taxon>
        <taxon>Ixodoidea</taxon>
        <taxon>Ixodidae</taxon>
        <taxon>Ixodinae</taxon>
        <taxon>Ixodes</taxon>
    </lineage>
</organism>
<dbReference type="AlphaFoldDB" id="A0A0K8R9P9"/>
<evidence type="ECO:0000313" key="1">
    <source>
        <dbReference type="EMBL" id="JAA67870.1"/>
    </source>
</evidence>
<accession>A0A0K8R9P9</accession>
<name>A0A0K8R9P9_IXORI</name>
<sequence>MKIAHSSCKTNALTNALKTAQIVFCSIKTFFAWWDKRKCSISHVCTENGMNVWNDMVSVIVAVWRVLSFYRKYHMYTQSTYVASCPPAAPWASKAADCESMDTKYCAQSKGAQCPTGFEDCPQLGREASAPGAGQSMYRHTDLGT</sequence>
<proteinExistence type="evidence at transcript level"/>